<dbReference type="GO" id="GO:0005524">
    <property type="term" value="F:ATP binding"/>
    <property type="evidence" value="ECO:0007669"/>
    <property type="project" value="UniProtKB-KW"/>
</dbReference>
<dbReference type="AlphaFoldDB" id="A0A1D1UIE7"/>
<dbReference type="GO" id="GO:0005759">
    <property type="term" value="C:mitochondrial matrix"/>
    <property type="evidence" value="ECO:0007669"/>
    <property type="project" value="TreeGrafter"/>
</dbReference>
<comment type="caution">
    <text evidence="7">The sequence shown here is derived from an EMBL/GenBank/DDBJ whole genome shotgun (WGS) entry which is preliminary data.</text>
</comment>
<keyword evidence="1" id="KW-0479">Metal-binding</keyword>
<dbReference type="SMART" id="SM00382">
    <property type="entry name" value="AAA"/>
    <property type="match status" value="1"/>
</dbReference>
<dbReference type="GO" id="GO:0008270">
    <property type="term" value="F:zinc ion binding"/>
    <property type="evidence" value="ECO:0007669"/>
    <property type="project" value="InterPro"/>
</dbReference>
<evidence type="ECO:0000256" key="2">
    <source>
        <dbReference type="ARBA" id="ARBA00022741"/>
    </source>
</evidence>
<evidence type="ECO:0000313" key="8">
    <source>
        <dbReference type="Proteomes" id="UP000186922"/>
    </source>
</evidence>
<keyword evidence="4" id="KW-0067">ATP-binding</keyword>
<dbReference type="InterPro" id="IPR019489">
    <property type="entry name" value="Clp_ATPase_C"/>
</dbReference>
<organism evidence="7 8">
    <name type="scientific">Ramazzottius varieornatus</name>
    <name type="common">Water bear</name>
    <name type="synonym">Tardigrade</name>
    <dbReference type="NCBI Taxonomy" id="947166"/>
    <lineage>
        <taxon>Eukaryota</taxon>
        <taxon>Metazoa</taxon>
        <taxon>Ecdysozoa</taxon>
        <taxon>Tardigrada</taxon>
        <taxon>Eutardigrada</taxon>
        <taxon>Parachela</taxon>
        <taxon>Hypsibioidea</taxon>
        <taxon>Ramazzottiidae</taxon>
        <taxon>Ramazzottius</taxon>
    </lineage>
</organism>
<evidence type="ECO:0000256" key="5">
    <source>
        <dbReference type="SAM" id="MobiDB-lite"/>
    </source>
</evidence>
<dbReference type="InterPro" id="IPR050052">
    <property type="entry name" value="ATP-dep_Clp_protease_ClpX"/>
</dbReference>
<dbReference type="InterPro" id="IPR003959">
    <property type="entry name" value="ATPase_AAA_core"/>
</dbReference>
<dbReference type="InterPro" id="IPR003593">
    <property type="entry name" value="AAA+_ATPase"/>
</dbReference>
<dbReference type="InterPro" id="IPR059067">
    <property type="entry name" value="Znf_ribbon_CLPX-like"/>
</dbReference>
<keyword evidence="8" id="KW-1185">Reference proteome</keyword>
<dbReference type="FunFam" id="3.40.50.300:FF:000378">
    <property type="entry name" value="ATP-dependent Clp protease ATP-binding subunit clpX-like, mitochondrial"/>
    <property type="match status" value="1"/>
</dbReference>
<gene>
    <name evidence="7" type="primary">RvY_01012-1</name>
    <name evidence="7" type="synonym">RvY_01012.1</name>
    <name evidence="7" type="ORF">RvY_01012</name>
</gene>
<evidence type="ECO:0000256" key="1">
    <source>
        <dbReference type="ARBA" id="ARBA00022723"/>
    </source>
</evidence>
<dbReference type="EMBL" id="BDGG01000001">
    <property type="protein sequence ID" value="GAU88280.1"/>
    <property type="molecule type" value="Genomic_DNA"/>
</dbReference>
<reference evidence="7 8" key="1">
    <citation type="journal article" date="2016" name="Nat. Commun.">
        <title>Extremotolerant tardigrade genome and improved radiotolerance of human cultured cells by tardigrade-unique protein.</title>
        <authorList>
            <person name="Hashimoto T."/>
            <person name="Horikawa D.D."/>
            <person name="Saito Y."/>
            <person name="Kuwahara H."/>
            <person name="Kozuka-Hata H."/>
            <person name="Shin-I T."/>
            <person name="Minakuchi Y."/>
            <person name="Ohishi K."/>
            <person name="Motoyama A."/>
            <person name="Aizu T."/>
            <person name="Enomoto A."/>
            <person name="Kondo K."/>
            <person name="Tanaka S."/>
            <person name="Hara Y."/>
            <person name="Koshikawa S."/>
            <person name="Sagara H."/>
            <person name="Miura T."/>
            <person name="Yokobori S."/>
            <person name="Miyagawa K."/>
            <person name="Suzuki Y."/>
            <person name="Kubo T."/>
            <person name="Oyama M."/>
            <person name="Kohara Y."/>
            <person name="Fujiyama A."/>
            <person name="Arakawa K."/>
            <person name="Katayama T."/>
            <person name="Toyoda A."/>
            <person name="Kunieda T."/>
        </authorList>
    </citation>
    <scope>NUCLEOTIDE SEQUENCE [LARGE SCALE GENOMIC DNA]</scope>
    <source>
        <strain evidence="7 8">YOKOZUNA-1</strain>
    </source>
</reference>
<evidence type="ECO:0000259" key="6">
    <source>
        <dbReference type="PROSITE" id="PS51902"/>
    </source>
</evidence>
<dbReference type="FunFam" id="1.10.8.60:FF:000002">
    <property type="entry name" value="ATP-dependent Clp protease ATP-binding subunit ClpX"/>
    <property type="match status" value="1"/>
</dbReference>
<dbReference type="PANTHER" id="PTHR48102">
    <property type="entry name" value="ATP-DEPENDENT CLP PROTEASE ATP-BINDING SUBUNIT CLPX-LIKE, MITOCHONDRIAL-RELATED"/>
    <property type="match status" value="1"/>
</dbReference>
<dbReference type="Pfam" id="PF07724">
    <property type="entry name" value="AAA_2"/>
    <property type="match status" value="1"/>
</dbReference>
<dbReference type="Gene3D" id="1.10.8.60">
    <property type="match status" value="1"/>
</dbReference>
<keyword evidence="2" id="KW-0547">Nucleotide-binding</keyword>
<dbReference type="Pfam" id="PF26040">
    <property type="entry name" value="Zn_ribbon_CLPX_N"/>
    <property type="match status" value="1"/>
</dbReference>
<dbReference type="SMART" id="SM01086">
    <property type="entry name" value="ClpB_D2-small"/>
    <property type="match status" value="1"/>
</dbReference>
<dbReference type="OrthoDB" id="1721884at2759"/>
<dbReference type="GO" id="GO:0016887">
    <property type="term" value="F:ATP hydrolysis activity"/>
    <property type="evidence" value="ECO:0007669"/>
    <property type="project" value="InterPro"/>
</dbReference>
<feature type="region of interest" description="Disordered" evidence="5">
    <location>
        <begin position="44"/>
        <end position="105"/>
    </location>
</feature>
<name>A0A1D1UIE7_RAMVA</name>
<evidence type="ECO:0000256" key="3">
    <source>
        <dbReference type="ARBA" id="ARBA00022833"/>
    </source>
</evidence>
<dbReference type="PROSITE" id="PS51902">
    <property type="entry name" value="CLPX_ZB"/>
    <property type="match status" value="1"/>
</dbReference>
<proteinExistence type="predicted"/>
<dbReference type="GO" id="GO:0046983">
    <property type="term" value="F:protein dimerization activity"/>
    <property type="evidence" value="ECO:0007669"/>
    <property type="project" value="InterPro"/>
</dbReference>
<sequence length="633" mass="68146">MALRQAAVSAFRVRDVKSAATHWKKARAPSLDDFHRRTLYALLQHPKPNPAPYPVSSASSSKSGDGDSNGSRRVTGDRKSRSAAGSGSGSGVGASSSGGNTGNGDSGALKCPKCGESCIHVETFVSSTRFVKCENCHHFFVVLSEMDSKKTLKDGVADKSTKRKPPPAPKKIFDFLSKYVVGQDHAKKVLSVAVYNHYKRLSKNLPPPPATNKTARSADSHTTVDVRNMNSFSHRDLLHIAGLNPGSPLGAHLQQEMDDQREKTAALQKPQNISDVIESETYEVKLDKSNVLMVGPTGSGKTLLAQTIARCLDVPIAICDCTTLTQAGYVGEDIESVIAKLLSDAGGNVPKAEQGIVFLDEIDKIGAVPGVHQLRDVGGEGVQQGLLKILEGTIVNVPERSGSRKLRGETVPVDTTNILFIGSGAFNGLDRIVSRRKNEKYLGFGAMSNAMKGNRREAAQESLKEGSGSGNVVEDNAEKDALLRDVEARDLIDFGLIPEFVGRLPILVPFHNLSVEMLVQILTEPRNALIPQFQTLFGMDSVDLKFSEPAIKAIATKALARKTGARGLRSILESLLLDAMFETPGSAISSVNVDEDVVAGKKHLEYIMKVVETVTDDLKQEADMEPSKERASN</sequence>
<dbReference type="CDD" id="cd19497">
    <property type="entry name" value="RecA-like_ClpX"/>
    <property type="match status" value="1"/>
</dbReference>
<evidence type="ECO:0000256" key="4">
    <source>
        <dbReference type="ARBA" id="ARBA00022840"/>
    </source>
</evidence>
<feature type="domain" description="ClpX-type ZB" evidence="6">
    <location>
        <begin position="98"/>
        <end position="152"/>
    </location>
</feature>
<dbReference type="GO" id="GO:0051603">
    <property type="term" value="P:proteolysis involved in protein catabolic process"/>
    <property type="evidence" value="ECO:0007669"/>
    <property type="project" value="TreeGrafter"/>
</dbReference>
<accession>A0A1D1UIE7</accession>
<dbReference type="Pfam" id="PF10431">
    <property type="entry name" value="ClpB_D2-small"/>
    <property type="match status" value="1"/>
</dbReference>
<dbReference type="SUPFAM" id="SSF52540">
    <property type="entry name" value="P-loop containing nucleoside triphosphate hydrolases"/>
    <property type="match status" value="1"/>
</dbReference>
<dbReference type="InterPro" id="IPR059188">
    <property type="entry name" value="Znf_CLPX-like"/>
</dbReference>
<dbReference type="STRING" id="947166.A0A1D1UIE7"/>
<feature type="region of interest" description="Disordered" evidence="5">
    <location>
        <begin position="248"/>
        <end position="272"/>
    </location>
</feature>
<dbReference type="PANTHER" id="PTHR48102:SF7">
    <property type="entry name" value="ATP-DEPENDENT CLP PROTEASE ATP-BINDING SUBUNIT CLPX-LIKE, MITOCHONDRIAL"/>
    <property type="match status" value="1"/>
</dbReference>
<dbReference type="InterPro" id="IPR027417">
    <property type="entry name" value="P-loop_NTPase"/>
</dbReference>
<dbReference type="Gene3D" id="3.40.50.300">
    <property type="entry name" value="P-loop containing nucleotide triphosphate hydrolases"/>
    <property type="match status" value="1"/>
</dbReference>
<feature type="compositionally biased region" description="Low complexity" evidence="5">
    <location>
        <begin position="56"/>
        <end position="71"/>
    </location>
</feature>
<protein>
    <recommendedName>
        <fullName evidence="6">ClpX-type ZB domain-containing protein</fullName>
    </recommendedName>
</protein>
<dbReference type="Proteomes" id="UP000186922">
    <property type="component" value="Unassembled WGS sequence"/>
</dbReference>
<dbReference type="NCBIfam" id="NF003745">
    <property type="entry name" value="PRK05342.1"/>
    <property type="match status" value="1"/>
</dbReference>
<keyword evidence="3" id="KW-0862">Zinc</keyword>
<evidence type="ECO:0000313" key="7">
    <source>
        <dbReference type="EMBL" id="GAU88280.1"/>
    </source>
</evidence>